<evidence type="ECO:0000256" key="4">
    <source>
        <dbReference type="ARBA" id="ARBA00023027"/>
    </source>
</evidence>
<dbReference type="Proteomes" id="UP000244908">
    <property type="component" value="Chromosome"/>
</dbReference>
<evidence type="ECO:0000259" key="7">
    <source>
        <dbReference type="Pfam" id="PF02525"/>
    </source>
</evidence>
<evidence type="ECO:0000256" key="1">
    <source>
        <dbReference type="ARBA" id="ARBA00022630"/>
    </source>
</evidence>
<dbReference type="EC" id="1.7.1.17" evidence="6"/>
<comment type="function">
    <text evidence="6">Also exhibits azoreductase activity. Catalyzes the reductive cleavage of the azo bond in aromatic azo compounds to the corresponding amines.</text>
</comment>
<dbReference type="EC" id="1.6.5.-" evidence="6"/>
<keyword evidence="4 6" id="KW-0520">NAD</keyword>
<comment type="subunit">
    <text evidence="6">Homodimer.</text>
</comment>
<proteinExistence type="inferred from homology"/>
<dbReference type="OrthoDB" id="9787136at2"/>
<dbReference type="SUPFAM" id="SSF52218">
    <property type="entry name" value="Flavoproteins"/>
    <property type="match status" value="1"/>
</dbReference>
<comment type="caution">
    <text evidence="6">Lacks conserved residue(s) required for the propagation of feature annotation.</text>
</comment>
<dbReference type="InterPro" id="IPR029039">
    <property type="entry name" value="Flavoprotein-like_sf"/>
</dbReference>
<feature type="domain" description="Flavodoxin-like fold" evidence="7">
    <location>
        <begin position="1"/>
        <end position="203"/>
    </location>
</feature>
<dbReference type="GO" id="GO:0016652">
    <property type="term" value="F:oxidoreductase activity, acting on NAD(P)H as acceptor"/>
    <property type="evidence" value="ECO:0007669"/>
    <property type="project" value="UniProtKB-UniRule"/>
</dbReference>
<keyword evidence="9" id="KW-1185">Reference proteome</keyword>
<name>A0A2Y9TUK5_9GAMM</name>
<dbReference type="InterPro" id="IPR023048">
    <property type="entry name" value="NADH:quinone_OxRdtase_FMN_depd"/>
</dbReference>
<accession>A0A2Y9TUK5</accession>
<evidence type="ECO:0000256" key="6">
    <source>
        <dbReference type="HAMAP-Rule" id="MF_01216"/>
    </source>
</evidence>
<dbReference type="GO" id="GO:0009055">
    <property type="term" value="F:electron transfer activity"/>
    <property type="evidence" value="ECO:0007669"/>
    <property type="project" value="UniProtKB-UniRule"/>
</dbReference>
<dbReference type="KEGG" id="lpv:HYN51_01365"/>
<sequence length="224" mass="25047">MKILHIDSSSKIHNKSNSRALGRYFLQQLERYGVEFEIDYLDVTEDVQPHVSAEFVQATYTPEAERTERMREVLAPSDAMCQRVMDADVLVCAMPMYNWTIPSTFKTFIDAITRTNVTYDLLPDGTTVGKLGDKKVLFITTRGADLRQGSPYSHMDAMTPVLKAAFAFIGVEAPEFVDAQPLQFTAAEAREAALVRAHNDLDQLASQWATNLQKTACSQSEMAV</sequence>
<evidence type="ECO:0000313" key="9">
    <source>
        <dbReference type="Proteomes" id="UP000244908"/>
    </source>
</evidence>
<protein>
    <recommendedName>
        <fullName evidence="6">FMN dependent NADH:quinone oxidoreductase</fullName>
        <ecNumber evidence="6">1.6.5.-</ecNumber>
    </recommendedName>
    <alternativeName>
        <fullName evidence="6">Azo-dye reductase</fullName>
    </alternativeName>
    <alternativeName>
        <fullName evidence="6">FMN-dependent NADH-azo compound oxidoreductase</fullName>
    </alternativeName>
    <alternativeName>
        <fullName evidence="6">FMN-dependent NADH-azoreductase</fullName>
        <ecNumber evidence="6">1.7.1.17</ecNumber>
    </alternativeName>
</protein>
<dbReference type="InterPro" id="IPR003680">
    <property type="entry name" value="Flavodoxin_fold"/>
</dbReference>
<comment type="catalytic activity">
    <reaction evidence="5">
        <text>N,N-dimethyl-1,4-phenylenediamine + anthranilate + 2 NAD(+) = 2-(4-dimethylaminophenyl)diazenylbenzoate + 2 NADH + 2 H(+)</text>
        <dbReference type="Rhea" id="RHEA:55872"/>
        <dbReference type="ChEBI" id="CHEBI:15378"/>
        <dbReference type="ChEBI" id="CHEBI:15783"/>
        <dbReference type="ChEBI" id="CHEBI:16567"/>
        <dbReference type="ChEBI" id="CHEBI:57540"/>
        <dbReference type="ChEBI" id="CHEBI:57945"/>
        <dbReference type="ChEBI" id="CHEBI:71579"/>
        <dbReference type="EC" id="1.7.1.17"/>
    </reaction>
    <physiologicalReaction direction="right-to-left" evidence="5">
        <dbReference type="Rhea" id="RHEA:55874"/>
    </physiologicalReaction>
</comment>
<evidence type="ECO:0000256" key="2">
    <source>
        <dbReference type="ARBA" id="ARBA00022643"/>
    </source>
</evidence>
<dbReference type="GO" id="GO:0016655">
    <property type="term" value="F:oxidoreductase activity, acting on NAD(P)H, quinone or similar compound as acceptor"/>
    <property type="evidence" value="ECO:0007669"/>
    <property type="project" value="InterPro"/>
</dbReference>
<reference evidence="8 9" key="1">
    <citation type="journal article" date="2019" name="Int. J. Syst. Evol. Microbiol.">
        <title>Limnobaculum parvum gen. nov., sp. nov., isolated from a freshwater lake.</title>
        <authorList>
            <person name="Baek C."/>
            <person name="Shin S.K."/>
            <person name="Yi H."/>
        </authorList>
    </citation>
    <scope>NUCLEOTIDE SEQUENCE [LARGE SCALE GENOMIC DNA]</scope>
    <source>
        <strain evidence="8 9">HYN0051</strain>
    </source>
</reference>
<keyword evidence="1 6" id="KW-0285">Flavoprotein</keyword>
<dbReference type="PANTHER" id="PTHR43741:SF4">
    <property type="entry name" value="FMN-DEPENDENT NADH:QUINONE OXIDOREDUCTASE"/>
    <property type="match status" value="1"/>
</dbReference>
<dbReference type="Gene3D" id="3.40.50.360">
    <property type="match status" value="1"/>
</dbReference>
<feature type="binding site" evidence="6">
    <location>
        <begin position="16"/>
        <end position="18"/>
    </location>
    <ligand>
        <name>FMN</name>
        <dbReference type="ChEBI" id="CHEBI:58210"/>
    </ligand>
</feature>
<evidence type="ECO:0000256" key="3">
    <source>
        <dbReference type="ARBA" id="ARBA00023002"/>
    </source>
</evidence>
<comment type="catalytic activity">
    <reaction evidence="6">
        <text>2 a quinone + NADH + H(+) = 2 a 1,4-benzosemiquinone + NAD(+)</text>
        <dbReference type="Rhea" id="RHEA:65952"/>
        <dbReference type="ChEBI" id="CHEBI:15378"/>
        <dbReference type="ChEBI" id="CHEBI:57540"/>
        <dbReference type="ChEBI" id="CHEBI:57945"/>
        <dbReference type="ChEBI" id="CHEBI:132124"/>
        <dbReference type="ChEBI" id="CHEBI:134225"/>
    </reaction>
</comment>
<dbReference type="RefSeq" id="WP_108899415.1">
    <property type="nucleotide sequence ID" value="NZ_CP029185.2"/>
</dbReference>
<keyword evidence="3 6" id="KW-0560">Oxidoreductase</keyword>
<dbReference type="EMBL" id="CP029185">
    <property type="protein sequence ID" value="AWH87326.1"/>
    <property type="molecule type" value="Genomic_DNA"/>
</dbReference>
<comment type="cofactor">
    <cofactor evidence="6">
        <name>FMN</name>
        <dbReference type="ChEBI" id="CHEBI:58210"/>
    </cofactor>
    <text evidence="6">Binds 1 FMN per subunit.</text>
</comment>
<organism evidence="8 9">
    <name type="scientific">Limnobaculum parvum</name>
    <dbReference type="NCBI Taxonomy" id="2172103"/>
    <lineage>
        <taxon>Bacteria</taxon>
        <taxon>Pseudomonadati</taxon>
        <taxon>Pseudomonadota</taxon>
        <taxon>Gammaproteobacteria</taxon>
        <taxon>Enterobacterales</taxon>
        <taxon>Budviciaceae</taxon>
        <taxon>Limnobaculum</taxon>
    </lineage>
</organism>
<dbReference type="HAMAP" id="MF_01216">
    <property type="entry name" value="Azoreductase_type1"/>
    <property type="match status" value="1"/>
</dbReference>
<comment type="function">
    <text evidence="6">Quinone reductase that provides resistance to thiol-specific stress caused by electrophilic quinones.</text>
</comment>
<evidence type="ECO:0000313" key="8">
    <source>
        <dbReference type="EMBL" id="AWH87326.1"/>
    </source>
</evidence>
<feature type="binding site" evidence="6">
    <location>
        <position position="9"/>
    </location>
    <ligand>
        <name>FMN</name>
        <dbReference type="ChEBI" id="CHEBI:58210"/>
    </ligand>
</feature>
<dbReference type="AlphaFoldDB" id="A0A2Y9TUK5"/>
<gene>
    <name evidence="6" type="primary">azoR</name>
    <name evidence="8" type="ORF">HYN51_01365</name>
</gene>
<evidence type="ECO:0000256" key="5">
    <source>
        <dbReference type="ARBA" id="ARBA00048542"/>
    </source>
</evidence>
<dbReference type="InterPro" id="IPR050104">
    <property type="entry name" value="FMN-dep_NADH:Q_OxRdtase_AzoR1"/>
</dbReference>
<dbReference type="GO" id="GO:0010181">
    <property type="term" value="F:FMN binding"/>
    <property type="evidence" value="ECO:0007669"/>
    <property type="project" value="UniProtKB-UniRule"/>
</dbReference>
<dbReference type="PANTHER" id="PTHR43741">
    <property type="entry name" value="FMN-DEPENDENT NADH-AZOREDUCTASE 1"/>
    <property type="match status" value="1"/>
</dbReference>
<dbReference type="Pfam" id="PF02525">
    <property type="entry name" value="Flavodoxin_2"/>
    <property type="match status" value="1"/>
</dbReference>
<keyword evidence="2 6" id="KW-0288">FMN</keyword>
<comment type="similarity">
    <text evidence="6">Belongs to the azoreductase type 1 family.</text>
</comment>